<dbReference type="SUPFAM" id="SSF52540">
    <property type="entry name" value="P-loop containing nucleoside triphosphate hydrolases"/>
    <property type="match status" value="1"/>
</dbReference>
<protein>
    <recommendedName>
        <fullName evidence="1">KAP NTPase domain-containing protein</fullName>
    </recommendedName>
</protein>
<evidence type="ECO:0000313" key="2">
    <source>
        <dbReference type="EMBL" id="TLS52393.1"/>
    </source>
</evidence>
<reference evidence="2 3" key="1">
    <citation type="submission" date="2019-05" db="EMBL/GenBank/DDBJ databases">
        <authorList>
            <person name="Narsing Rao M.P."/>
            <person name="Li W.J."/>
        </authorList>
    </citation>
    <scope>NUCLEOTIDE SEQUENCE [LARGE SCALE GENOMIC DNA]</scope>
    <source>
        <strain evidence="2 3">SYSU_K30003</strain>
    </source>
</reference>
<feature type="domain" description="KAP NTPase" evidence="1">
    <location>
        <begin position="18"/>
        <end position="80"/>
    </location>
</feature>
<evidence type="ECO:0000259" key="1">
    <source>
        <dbReference type="Pfam" id="PF07693"/>
    </source>
</evidence>
<name>A0A5R9GHW0_9BACL</name>
<dbReference type="InterPro" id="IPR011646">
    <property type="entry name" value="KAP_P-loop"/>
</dbReference>
<dbReference type="Gene3D" id="3.40.50.300">
    <property type="entry name" value="P-loop containing nucleotide triphosphate hydrolases"/>
    <property type="match status" value="1"/>
</dbReference>
<dbReference type="Proteomes" id="UP000309676">
    <property type="component" value="Unassembled WGS sequence"/>
</dbReference>
<comment type="caution">
    <text evidence="2">The sequence shown here is derived from an EMBL/GenBank/DDBJ whole genome shotgun (WGS) entry which is preliminary data.</text>
</comment>
<gene>
    <name evidence="2" type="ORF">FE782_10520</name>
</gene>
<organism evidence="2 3">
    <name type="scientific">Paenibacillus antri</name>
    <dbReference type="NCBI Taxonomy" id="2582848"/>
    <lineage>
        <taxon>Bacteria</taxon>
        <taxon>Bacillati</taxon>
        <taxon>Bacillota</taxon>
        <taxon>Bacilli</taxon>
        <taxon>Bacillales</taxon>
        <taxon>Paenibacillaceae</taxon>
        <taxon>Paenibacillus</taxon>
    </lineage>
</organism>
<dbReference type="AlphaFoldDB" id="A0A5R9GHW0"/>
<dbReference type="Pfam" id="PF07693">
    <property type="entry name" value="KAP_NTPase"/>
    <property type="match status" value="1"/>
</dbReference>
<proteinExistence type="predicted"/>
<keyword evidence="3" id="KW-1185">Reference proteome</keyword>
<dbReference type="EMBL" id="VCIW01000005">
    <property type="protein sequence ID" value="TLS52393.1"/>
    <property type="molecule type" value="Genomic_DNA"/>
</dbReference>
<accession>A0A5R9GHW0</accession>
<sequence length="602" mass="70483">MSFQKKGVSYIVMESLEKTVIDYIDNQTANYAILINGKWGSGKTFFWNKRLSRVIESKGKNAIYISLYGIKSIEELQRNLFLSTNPVLKKKESAIDLSTQLAKIALNTASFFGNALDKYEISIEPFLNIKDNFVLCFDDLERTSLNLSELFGFINILVEHESIKTIFIAAENELDQNEEYHKIKEKLIGKTISFIADSDTIVHQLIAPYRMIDDNYFKFLDQNLRFINEVFNKMEDRNLRTLNHAIADYFLIYKKLRDMGQAYLDYWAKRMLHFILALMSVVRAGKVKKDEALKIDSGSYFLAGFENEAPEKPFIMRFVNTYYKGLTENFTWSPTITEYIYTGYLDNERFLEETKLTDEGELTPVKKLTTKFEELSQEEFSSCTQTVLREIKEGIYDINSIPRIYSFFELFSQERLIDMRIPTLKRIFIQGIDNSIRVTEPKIEFEIHYHKRSASSQTYTQILDYAEKTYKEYKEKQIKSIVHEHLKRASYDPEGLFLLIRQKNNPKYGLDYSPIFKHVSAAQFVQLVTTLSQENLIALRSSILERYNFSNIKDYFAEDLPVLIKVSTKLFKKINGKKMTIRNYTIKKLIEVIENVESRLTK</sequence>
<evidence type="ECO:0000313" key="3">
    <source>
        <dbReference type="Proteomes" id="UP000309676"/>
    </source>
</evidence>
<dbReference type="InterPro" id="IPR027417">
    <property type="entry name" value="P-loop_NTPase"/>
</dbReference>